<gene>
    <name evidence="2" type="ORF">HK099_002147</name>
</gene>
<dbReference type="Proteomes" id="UP001211065">
    <property type="component" value="Unassembled WGS sequence"/>
</dbReference>
<keyword evidence="3" id="KW-1185">Reference proteome</keyword>
<name>A0AAD5XVN3_9FUNG</name>
<evidence type="ECO:0000313" key="2">
    <source>
        <dbReference type="EMBL" id="KAJ3201631.1"/>
    </source>
</evidence>
<dbReference type="PROSITE" id="PS51283">
    <property type="entry name" value="DUSP"/>
    <property type="match status" value="1"/>
</dbReference>
<feature type="non-terminal residue" evidence="2">
    <location>
        <position position="312"/>
    </location>
</feature>
<proteinExistence type="predicted"/>
<feature type="domain" description="DUSP" evidence="1">
    <location>
        <begin position="216"/>
        <end position="312"/>
    </location>
</feature>
<dbReference type="InterPro" id="IPR006615">
    <property type="entry name" value="Pept_C19_DUSP"/>
</dbReference>
<organism evidence="2 3">
    <name type="scientific">Clydaea vesicula</name>
    <dbReference type="NCBI Taxonomy" id="447962"/>
    <lineage>
        <taxon>Eukaryota</taxon>
        <taxon>Fungi</taxon>
        <taxon>Fungi incertae sedis</taxon>
        <taxon>Chytridiomycota</taxon>
        <taxon>Chytridiomycota incertae sedis</taxon>
        <taxon>Chytridiomycetes</taxon>
        <taxon>Lobulomycetales</taxon>
        <taxon>Lobulomycetaceae</taxon>
        <taxon>Clydaea</taxon>
    </lineage>
</organism>
<evidence type="ECO:0000259" key="1">
    <source>
        <dbReference type="PROSITE" id="PS51283"/>
    </source>
</evidence>
<feature type="non-terminal residue" evidence="2">
    <location>
        <position position="1"/>
    </location>
</feature>
<dbReference type="EMBL" id="JADGJW010001696">
    <property type="protein sequence ID" value="KAJ3201631.1"/>
    <property type="molecule type" value="Genomic_DNA"/>
</dbReference>
<evidence type="ECO:0000313" key="3">
    <source>
        <dbReference type="Proteomes" id="UP001211065"/>
    </source>
</evidence>
<sequence>KKQIRDTDKIADNLDVDFKDTIETEEICKVFCNNKITCEEHLKLNPAFIKFSKRISDVAVDILLKSGYTFEPFLDQDSLCLKCENVLLTDQKNTLSNAEEAEELKKILCKKFEKNSQEDFYWISKKWIIDMKKKSTKEIVSPFSTEYKTGVICEHQNLNTNKKNSRVLLEEKKFNKIKEILKIKKFEIEFKADTEECTICLSEEFIFEEKKREAVRDVSLEKNCLKRLLSKRNLIFEPDCNYFVIPIEFFESWKRHMKEPTIYEKPESIYLKGLMCEEHLGFIFDFNDMEYYDEKFYFVDENEWEELRIRYD</sequence>
<accession>A0AAD5XVN3</accession>
<dbReference type="GO" id="GO:0004843">
    <property type="term" value="F:cysteine-type deubiquitinase activity"/>
    <property type="evidence" value="ECO:0007669"/>
    <property type="project" value="InterPro"/>
</dbReference>
<dbReference type="AlphaFoldDB" id="A0AAD5XVN3"/>
<protein>
    <recommendedName>
        <fullName evidence="1">DUSP domain-containing protein</fullName>
    </recommendedName>
</protein>
<comment type="caution">
    <text evidence="2">The sequence shown here is derived from an EMBL/GenBank/DDBJ whole genome shotgun (WGS) entry which is preliminary data.</text>
</comment>
<reference evidence="2" key="1">
    <citation type="submission" date="2020-05" db="EMBL/GenBank/DDBJ databases">
        <title>Phylogenomic resolution of chytrid fungi.</title>
        <authorList>
            <person name="Stajich J.E."/>
            <person name="Amses K."/>
            <person name="Simmons R."/>
            <person name="Seto K."/>
            <person name="Myers J."/>
            <person name="Bonds A."/>
            <person name="Quandt C.A."/>
            <person name="Barry K."/>
            <person name="Liu P."/>
            <person name="Grigoriev I."/>
            <person name="Longcore J.E."/>
            <person name="James T.Y."/>
        </authorList>
    </citation>
    <scope>NUCLEOTIDE SEQUENCE</scope>
    <source>
        <strain evidence="2">JEL0476</strain>
    </source>
</reference>